<dbReference type="PANTHER" id="PTHR15710">
    <property type="entry name" value="E3 UBIQUITIN-PROTEIN LIGASE PRAJA"/>
    <property type="match status" value="1"/>
</dbReference>
<evidence type="ECO:0000256" key="3">
    <source>
        <dbReference type="ARBA" id="ARBA00022833"/>
    </source>
</evidence>
<evidence type="ECO:0000313" key="7">
    <source>
        <dbReference type="Proteomes" id="UP000019116"/>
    </source>
</evidence>
<dbReference type="Gramene" id="TraesMAC3B03G01709700.1">
    <property type="protein sequence ID" value="TraesMAC3B03G01709700.1.CDS1"/>
    <property type="gene ID" value="TraesMAC3B03G01709700"/>
</dbReference>
<dbReference type="Gramene" id="TraesJAG3B03G01716460.1">
    <property type="protein sequence ID" value="TraesJAG3B03G01716460.1.CDS1"/>
    <property type="gene ID" value="TraesJAG3B03G01716460"/>
</dbReference>
<name>A0A3B6FW06_WHEAT</name>
<feature type="domain" description="RING-type" evidence="5">
    <location>
        <begin position="84"/>
        <end position="125"/>
    </location>
</feature>
<dbReference type="Gramene" id="TraesLDM3B03G01707150.1">
    <property type="protein sequence ID" value="TraesLDM3B03G01707150.1.CDS1"/>
    <property type="gene ID" value="TraesLDM3B03G01707150"/>
</dbReference>
<protein>
    <recommendedName>
        <fullName evidence="5">RING-type domain-containing protein</fullName>
    </recommendedName>
</protein>
<evidence type="ECO:0000259" key="5">
    <source>
        <dbReference type="PROSITE" id="PS50089"/>
    </source>
</evidence>
<proteinExistence type="predicted"/>
<dbReference type="Pfam" id="PF13639">
    <property type="entry name" value="zf-RING_2"/>
    <property type="match status" value="1"/>
</dbReference>
<evidence type="ECO:0000256" key="2">
    <source>
        <dbReference type="ARBA" id="ARBA00022771"/>
    </source>
</evidence>
<dbReference type="EnsemblPlants" id="TraesCS3B02G394000.1">
    <property type="protein sequence ID" value="TraesCS3B02G394000.1.cds1"/>
    <property type="gene ID" value="TraesCS3B02G394000"/>
</dbReference>
<dbReference type="Gramene" id="TraesLAC3B03G01650030.1">
    <property type="protein sequence ID" value="TraesLAC3B03G01650030.1.CDS1"/>
    <property type="gene ID" value="TraesLAC3B03G01650030"/>
</dbReference>
<dbReference type="Gramene" id="TraesARI3B03G01737380.1">
    <property type="protein sequence ID" value="TraesARI3B03G01737380.1.CDS1"/>
    <property type="gene ID" value="TraesARI3B03G01737380"/>
</dbReference>
<dbReference type="Proteomes" id="UP000019116">
    <property type="component" value="Chromosome 3B"/>
</dbReference>
<dbReference type="GO" id="GO:0061630">
    <property type="term" value="F:ubiquitin protein ligase activity"/>
    <property type="evidence" value="ECO:0000318"/>
    <property type="project" value="GO_Central"/>
</dbReference>
<evidence type="ECO:0000256" key="4">
    <source>
        <dbReference type="PROSITE-ProRule" id="PRU00175"/>
    </source>
</evidence>
<dbReference type="Gramene" id="TraesCS3B03G0983800.1">
    <property type="protein sequence ID" value="TraesCS3B03G0983800.1.CDS1"/>
    <property type="gene ID" value="TraesCS3B03G0983800"/>
</dbReference>
<sequence>MASVMEEVSSFWCHTCSRLHQTSAGEAVAVCPVCAAAPSASLESIVDVVDARTFLDGCHPAGRTASALAETLPLVTVRDAGLTCPICLDVLEPGASAAETPCQHVYHPACLAPWLEARGTCPVCRAKPVPEEDADGSPDGLVLWDQRNGRSALVRRTAGRLRMVGVLDEDGMLMRHCSPLPYRARSLGVLHGLHWIRHCAARFSSRAREPRREIV</sequence>
<dbReference type="SUPFAM" id="SSF57850">
    <property type="entry name" value="RING/U-box"/>
    <property type="match status" value="1"/>
</dbReference>
<dbReference type="Gramene" id="TraesCLE_scaffold_000207_01G000100.1">
    <property type="protein sequence ID" value="TraesCLE_scaffold_000207_01G000100.1"/>
    <property type="gene ID" value="TraesCLE_scaffold_000207_01G000100"/>
</dbReference>
<keyword evidence="1" id="KW-0479">Metal-binding</keyword>
<dbReference type="OrthoDB" id="643976at2759"/>
<dbReference type="Gene3D" id="3.30.40.10">
    <property type="entry name" value="Zinc/RING finger domain, C3HC4 (zinc finger)"/>
    <property type="match status" value="1"/>
</dbReference>
<dbReference type="PANTHER" id="PTHR15710:SF236">
    <property type="entry name" value="OS01G0844700 PROTEIN"/>
    <property type="match status" value="1"/>
</dbReference>
<dbReference type="InterPro" id="IPR001841">
    <property type="entry name" value="Znf_RING"/>
</dbReference>
<dbReference type="OMA" id="HLHARMT"/>
<organism evidence="6">
    <name type="scientific">Triticum aestivum</name>
    <name type="common">Wheat</name>
    <dbReference type="NCBI Taxonomy" id="4565"/>
    <lineage>
        <taxon>Eukaryota</taxon>
        <taxon>Viridiplantae</taxon>
        <taxon>Streptophyta</taxon>
        <taxon>Embryophyta</taxon>
        <taxon>Tracheophyta</taxon>
        <taxon>Spermatophyta</taxon>
        <taxon>Magnoliopsida</taxon>
        <taxon>Liliopsida</taxon>
        <taxon>Poales</taxon>
        <taxon>Poaceae</taxon>
        <taxon>BOP clade</taxon>
        <taxon>Pooideae</taxon>
        <taxon>Triticodae</taxon>
        <taxon>Triticeae</taxon>
        <taxon>Triticinae</taxon>
        <taxon>Triticum</taxon>
    </lineage>
</organism>
<dbReference type="PROSITE" id="PS50089">
    <property type="entry name" value="ZF_RING_2"/>
    <property type="match status" value="1"/>
</dbReference>
<dbReference type="InterPro" id="IPR013083">
    <property type="entry name" value="Znf_RING/FYVE/PHD"/>
</dbReference>
<evidence type="ECO:0000313" key="6">
    <source>
        <dbReference type="EnsemblPlants" id="TraesCS3B02G394000.1.cds1"/>
    </source>
</evidence>
<accession>A0A3B6FW06</accession>
<reference evidence="6" key="1">
    <citation type="submission" date="2018-08" db="EMBL/GenBank/DDBJ databases">
        <authorList>
            <person name="Rossello M."/>
        </authorList>
    </citation>
    <scope>NUCLEOTIDE SEQUENCE [LARGE SCALE GENOMIC DNA]</scope>
    <source>
        <strain evidence="6">cv. Chinese Spring</strain>
    </source>
</reference>
<keyword evidence="2 4" id="KW-0863">Zinc-finger</keyword>
<dbReference type="SMR" id="A0A3B6FW06"/>
<dbReference type="Gramene" id="TraesSYM3B03G01730500.1">
    <property type="protein sequence ID" value="TraesSYM3B03G01730500.1.CDS1"/>
    <property type="gene ID" value="TraesSYM3B03G01730500"/>
</dbReference>
<dbReference type="AlphaFoldDB" id="A0A3B6FW06"/>
<reference evidence="6" key="2">
    <citation type="submission" date="2018-10" db="UniProtKB">
        <authorList>
            <consortium name="EnsemblPlants"/>
        </authorList>
    </citation>
    <scope>IDENTIFICATION</scope>
</reference>
<dbReference type="SMART" id="SM00184">
    <property type="entry name" value="RING"/>
    <property type="match status" value="1"/>
</dbReference>
<keyword evidence="7" id="KW-1185">Reference proteome</keyword>
<dbReference type="Gramene" id="TraesCS3B02G394000.1">
    <property type="protein sequence ID" value="TraesCS3B02G394000.1.cds1"/>
    <property type="gene ID" value="TraesCS3B02G394000"/>
</dbReference>
<keyword evidence="3" id="KW-0862">Zinc</keyword>
<dbReference type="STRING" id="4565.A0A3B6FW06"/>
<dbReference type="GO" id="GO:0008270">
    <property type="term" value="F:zinc ion binding"/>
    <property type="evidence" value="ECO:0007669"/>
    <property type="project" value="UniProtKB-KW"/>
</dbReference>
<dbReference type="GO" id="GO:0016567">
    <property type="term" value="P:protein ubiquitination"/>
    <property type="evidence" value="ECO:0000318"/>
    <property type="project" value="GO_Central"/>
</dbReference>
<dbReference type="GO" id="GO:0005737">
    <property type="term" value="C:cytoplasm"/>
    <property type="evidence" value="ECO:0000318"/>
    <property type="project" value="GO_Central"/>
</dbReference>
<evidence type="ECO:0000256" key="1">
    <source>
        <dbReference type="ARBA" id="ARBA00022723"/>
    </source>
</evidence>
<dbReference type="Gramene" id="TraesJUL3B03G01722790.1">
    <property type="protein sequence ID" value="TraesJUL3B03G01722790.1.CDS1"/>
    <property type="gene ID" value="TraesJUL3B03G01722790"/>
</dbReference>